<organism evidence="3 4">
    <name type="scientific">Caerostris extrusa</name>
    <name type="common">Bark spider</name>
    <name type="synonym">Caerostris bankana</name>
    <dbReference type="NCBI Taxonomy" id="172846"/>
    <lineage>
        <taxon>Eukaryota</taxon>
        <taxon>Metazoa</taxon>
        <taxon>Ecdysozoa</taxon>
        <taxon>Arthropoda</taxon>
        <taxon>Chelicerata</taxon>
        <taxon>Arachnida</taxon>
        <taxon>Araneae</taxon>
        <taxon>Araneomorphae</taxon>
        <taxon>Entelegynae</taxon>
        <taxon>Araneoidea</taxon>
        <taxon>Araneidae</taxon>
        <taxon>Caerostris</taxon>
    </lineage>
</organism>
<gene>
    <name evidence="3" type="primary">Tdpoz4</name>
    <name evidence="3" type="ORF">CEXT_33221</name>
</gene>
<feature type="domain" description="BTB" evidence="1">
    <location>
        <begin position="345"/>
        <end position="412"/>
    </location>
</feature>
<evidence type="ECO:0000259" key="1">
    <source>
        <dbReference type="PROSITE" id="PS50097"/>
    </source>
</evidence>
<protein>
    <submittedName>
        <fullName evidence="3">TD and POZ domain-containing protein 4</fullName>
    </submittedName>
</protein>
<evidence type="ECO:0000259" key="2">
    <source>
        <dbReference type="PROSITE" id="PS50144"/>
    </source>
</evidence>
<accession>A0AAV4XD58</accession>
<dbReference type="Pfam" id="PF22486">
    <property type="entry name" value="MATH_2"/>
    <property type="match status" value="1"/>
</dbReference>
<dbReference type="SUPFAM" id="SSF54695">
    <property type="entry name" value="POZ domain"/>
    <property type="match status" value="1"/>
</dbReference>
<dbReference type="PROSITE" id="PS50097">
    <property type="entry name" value="BTB"/>
    <property type="match status" value="1"/>
</dbReference>
<dbReference type="PROSITE" id="PS50144">
    <property type="entry name" value="MATH"/>
    <property type="match status" value="1"/>
</dbReference>
<dbReference type="Gene3D" id="2.60.210.10">
    <property type="entry name" value="Apoptosis, Tumor Necrosis Factor Receptor Associated Protein 2, Chain A"/>
    <property type="match status" value="1"/>
</dbReference>
<dbReference type="Gene3D" id="3.30.710.10">
    <property type="entry name" value="Potassium Channel Kv1.1, Chain A"/>
    <property type="match status" value="1"/>
</dbReference>
<dbReference type="CDD" id="cd18186">
    <property type="entry name" value="BTB_POZ_ZBTB_KLHL-like"/>
    <property type="match status" value="1"/>
</dbReference>
<dbReference type="InterPro" id="IPR000210">
    <property type="entry name" value="BTB/POZ_dom"/>
</dbReference>
<dbReference type="CDD" id="cd00121">
    <property type="entry name" value="MATH"/>
    <property type="match status" value="1"/>
</dbReference>
<dbReference type="Pfam" id="PF00651">
    <property type="entry name" value="BTB"/>
    <property type="match status" value="1"/>
</dbReference>
<evidence type="ECO:0000313" key="4">
    <source>
        <dbReference type="Proteomes" id="UP001054945"/>
    </source>
</evidence>
<dbReference type="SUPFAM" id="SSF49599">
    <property type="entry name" value="TRAF domain-like"/>
    <property type="match status" value="1"/>
</dbReference>
<feature type="domain" description="MATH" evidence="2">
    <location>
        <begin position="11"/>
        <end position="140"/>
    </location>
</feature>
<comment type="caution">
    <text evidence="3">The sequence shown here is derived from an EMBL/GenBank/DDBJ whole genome shotgun (WGS) entry which is preliminary data.</text>
</comment>
<dbReference type="PANTHER" id="PTHR24413">
    <property type="entry name" value="SPECKLE-TYPE POZ PROTEIN"/>
    <property type="match status" value="1"/>
</dbReference>
<dbReference type="GO" id="GO:0030163">
    <property type="term" value="P:protein catabolic process"/>
    <property type="evidence" value="ECO:0007669"/>
    <property type="project" value="UniProtKB-ARBA"/>
</dbReference>
<dbReference type="InterPro" id="IPR008974">
    <property type="entry name" value="TRAF-like"/>
</dbReference>
<name>A0AAV4XD58_CAEEX</name>
<reference evidence="3 4" key="1">
    <citation type="submission" date="2021-06" db="EMBL/GenBank/DDBJ databases">
        <title>Caerostris extrusa draft genome.</title>
        <authorList>
            <person name="Kono N."/>
            <person name="Arakawa K."/>
        </authorList>
    </citation>
    <scope>NUCLEOTIDE SEQUENCE [LARGE SCALE GENOMIC DNA]</scope>
</reference>
<dbReference type="SMART" id="SM00225">
    <property type="entry name" value="BTB"/>
    <property type="match status" value="1"/>
</dbReference>
<sequence length="505" mass="57668">MEQQGCVRRKCFTFTWKLENVSYCWPKRTESVYSPTFVVDTLEGTKWKLELCLRGYSDGNYIGYFFHRDKSCNSLVLELDYELSFLAADGSALKIFKENNKSMRKNKNFGEPLFAAREEVFIRRRSAFLPNDTLTARCRMWRSDNKMTESGECFARTRIGVEARSVAWNIVDFSLIEPYNMISLPIKSSTDDEALMILELFLTGGQNCEEVLNFKLKALDERIQMSTIQLILLDNEGGNAECVKREVCFNSPENLRNQLTLHRTRDRLIAAKNVYLHNDALSLLCECIFSTGVVLEEIEAVHYGDNNLQPKRPLAKCADQEKEPEFSTLVLKENLGSSFEDGFMSDVKLNAKTCSYPAHKVVLGARSPVFKAMFSSRTTESTCDSVDIQDLDDETVRRMLQYMYTADIGSLEWESASDLYAAAAKYEILTLKERCSSYLKANLRPSNVCASLILADRHHDEDFKNAVQAFILKYSKENKISIVQKTTGSMQMIDVKRALSITERI</sequence>
<keyword evidence="4" id="KW-1185">Reference proteome</keyword>
<dbReference type="InterPro" id="IPR011333">
    <property type="entry name" value="SKP1/BTB/POZ_sf"/>
</dbReference>
<dbReference type="EMBL" id="BPLR01000201">
    <property type="protein sequence ID" value="GIY92846.1"/>
    <property type="molecule type" value="Genomic_DNA"/>
</dbReference>
<proteinExistence type="predicted"/>
<dbReference type="AlphaFoldDB" id="A0AAV4XD58"/>
<evidence type="ECO:0000313" key="3">
    <source>
        <dbReference type="EMBL" id="GIY92846.1"/>
    </source>
</evidence>
<dbReference type="Proteomes" id="UP001054945">
    <property type="component" value="Unassembled WGS sequence"/>
</dbReference>
<dbReference type="InterPro" id="IPR002083">
    <property type="entry name" value="MATH/TRAF_dom"/>
</dbReference>